<dbReference type="InterPro" id="IPR038063">
    <property type="entry name" value="Transpep_catalytic_dom"/>
</dbReference>
<sequence length="218" mass="24023">MRLLPSLLLIFIGASFAAGILHLTITRVQTSQILPACTPLSNSGDYDTAQTAAIWAGQPLAPQVLAEKISPPKILGTANTSRKWIEIDLSEQKLTAYEGTGIFLETKISSGLWHKTPTGSYNIWYKIKYTKMEGGVPGTKSYYYLPNVPFAMFFKGDYGIHGTYWHTNFGRPMSHGCVNSPTLAAEKLFYWTDPQVPADKKVIRATADNPGTPVIVHD</sequence>
<dbReference type="GO" id="GO:0071972">
    <property type="term" value="F:peptidoglycan L,D-transpeptidase activity"/>
    <property type="evidence" value="ECO:0007669"/>
    <property type="project" value="TreeGrafter"/>
</dbReference>
<dbReference type="Proteomes" id="UP000178176">
    <property type="component" value="Unassembled WGS sequence"/>
</dbReference>
<comment type="caution">
    <text evidence="8">The sequence shown here is derived from an EMBL/GenBank/DDBJ whole genome shotgun (WGS) entry which is preliminary data.</text>
</comment>
<feature type="active site" description="Proton donor/acceptor" evidence="6">
    <location>
        <position position="161"/>
    </location>
</feature>
<reference evidence="8 9" key="1">
    <citation type="journal article" date="2016" name="Nat. Commun.">
        <title>Thousands of microbial genomes shed light on interconnected biogeochemical processes in an aquifer system.</title>
        <authorList>
            <person name="Anantharaman K."/>
            <person name="Brown C.T."/>
            <person name="Hug L.A."/>
            <person name="Sharon I."/>
            <person name="Castelle C.J."/>
            <person name="Probst A.J."/>
            <person name="Thomas B.C."/>
            <person name="Singh A."/>
            <person name="Wilkins M.J."/>
            <person name="Karaoz U."/>
            <person name="Brodie E.L."/>
            <person name="Williams K.H."/>
            <person name="Hubbard S.S."/>
            <person name="Banfield J.F."/>
        </authorList>
    </citation>
    <scope>NUCLEOTIDE SEQUENCE [LARGE SCALE GENOMIC DNA]</scope>
</reference>
<dbReference type="CDD" id="cd16913">
    <property type="entry name" value="YkuD_like"/>
    <property type="match status" value="1"/>
</dbReference>
<dbReference type="PANTHER" id="PTHR30582">
    <property type="entry name" value="L,D-TRANSPEPTIDASE"/>
    <property type="match status" value="1"/>
</dbReference>
<gene>
    <name evidence="8" type="ORF">A2876_04420</name>
</gene>
<evidence type="ECO:0000256" key="1">
    <source>
        <dbReference type="ARBA" id="ARBA00004752"/>
    </source>
</evidence>
<accession>A0A1F4YE88</accession>
<dbReference type="PROSITE" id="PS52029">
    <property type="entry name" value="LD_TPASE"/>
    <property type="match status" value="1"/>
</dbReference>
<evidence type="ECO:0000256" key="3">
    <source>
        <dbReference type="ARBA" id="ARBA00022960"/>
    </source>
</evidence>
<dbReference type="GO" id="GO:0018104">
    <property type="term" value="P:peptidoglycan-protein cross-linking"/>
    <property type="evidence" value="ECO:0007669"/>
    <property type="project" value="TreeGrafter"/>
</dbReference>
<dbReference type="UniPathway" id="UPA00219"/>
<name>A0A1F4YE88_9BACT</name>
<dbReference type="PANTHER" id="PTHR30582:SF2">
    <property type="entry name" value="L,D-TRANSPEPTIDASE YCIB-RELATED"/>
    <property type="match status" value="1"/>
</dbReference>
<dbReference type="EMBL" id="MEXH01000020">
    <property type="protein sequence ID" value="OGC92242.1"/>
    <property type="molecule type" value="Genomic_DNA"/>
</dbReference>
<dbReference type="InterPro" id="IPR005490">
    <property type="entry name" value="LD_TPept_cat_dom"/>
</dbReference>
<evidence type="ECO:0000259" key="7">
    <source>
        <dbReference type="PROSITE" id="PS52029"/>
    </source>
</evidence>
<dbReference type="GO" id="GO:0005576">
    <property type="term" value="C:extracellular region"/>
    <property type="evidence" value="ECO:0007669"/>
    <property type="project" value="TreeGrafter"/>
</dbReference>
<dbReference type="AlphaFoldDB" id="A0A1F4YE88"/>
<evidence type="ECO:0000313" key="9">
    <source>
        <dbReference type="Proteomes" id="UP000178176"/>
    </source>
</evidence>
<evidence type="ECO:0000313" key="8">
    <source>
        <dbReference type="EMBL" id="OGC92242.1"/>
    </source>
</evidence>
<keyword evidence="3 6" id="KW-0133">Cell shape</keyword>
<dbReference type="GO" id="GO:0071555">
    <property type="term" value="P:cell wall organization"/>
    <property type="evidence" value="ECO:0007669"/>
    <property type="project" value="UniProtKB-UniRule"/>
</dbReference>
<dbReference type="InterPro" id="IPR050979">
    <property type="entry name" value="LD-transpeptidase"/>
</dbReference>
<evidence type="ECO:0000256" key="2">
    <source>
        <dbReference type="ARBA" id="ARBA00022679"/>
    </source>
</evidence>
<organism evidence="8 9">
    <name type="scientific">Candidatus Amesbacteria bacterium RIFCSPHIGHO2_01_FULL_48_32b</name>
    <dbReference type="NCBI Taxonomy" id="1797253"/>
    <lineage>
        <taxon>Bacteria</taxon>
        <taxon>Candidatus Amesiibacteriota</taxon>
    </lineage>
</organism>
<feature type="domain" description="L,D-TPase catalytic" evidence="7">
    <location>
        <begin position="83"/>
        <end position="217"/>
    </location>
</feature>
<evidence type="ECO:0000256" key="6">
    <source>
        <dbReference type="PROSITE-ProRule" id="PRU01373"/>
    </source>
</evidence>
<keyword evidence="4 6" id="KW-0573">Peptidoglycan synthesis</keyword>
<comment type="pathway">
    <text evidence="1 6">Cell wall biogenesis; peptidoglycan biosynthesis.</text>
</comment>
<keyword evidence="2" id="KW-0808">Transferase</keyword>
<keyword evidence="5 6" id="KW-0961">Cell wall biogenesis/degradation</keyword>
<dbReference type="GO" id="GO:0008360">
    <property type="term" value="P:regulation of cell shape"/>
    <property type="evidence" value="ECO:0007669"/>
    <property type="project" value="UniProtKB-UniRule"/>
</dbReference>
<dbReference type="Pfam" id="PF03734">
    <property type="entry name" value="YkuD"/>
    <property type="match status" value="1"/>
</dbReference>
<dbReference type="GO" id="GO:0016740">
    <property type="term" value="F:transferase activity"/>
    <property type="evidence" value="ECO:0007669"/>
    <property type="project" value="UniProtKB-KW"/>
</dbReference>
<feature type="active site" description="Nucleophile" evidence="6">
    <location>
        <position position="177"/>
    </location>
</feature>
<dbReference type="Gene3D" id="2.40.440.10">
    <property type="entry name" value="L,D-transpeptidase catalytic domain-like"/>
    <property type="match status" value="1"/>
</dbReference>
<protein>
    <recommendedName>
        <fullName evidence="7">L,D-TPase catalytic domain-containing protein</fullName>
    </recommendedName>
</protein>
<evidence type="ECO:0000256" key="4">
    <source>
        <dbReference type="ARBA" id="ARBA00022984"/>
    </source>
</evidence>
<dbReference type="SUPFAM" id="SSF141523">
    <property type="entry name" value="L,D-transpeptidase catalytic domain-like"/>
    <property type="match status" value="1"/>
</dbReference>
<evidence type="ECO:0000256" key="5">
    <source>
        <dbReference type="ARBA" id="ARBA00023316"/>
    </source>
</evidence>
<proteinExistence type="predicted"/>